<dbReference type="EMBL" id="CP027806">
    <property type="protein sequence ID" value="AXI99502.1"/>
    <property type="molecule type" value="Genomic_DNA"/>
</dbReference>
<proteinExistence type="predicted"/>
<reference evidence="1 2" key="1">
    <citation type="submission" date="2018-03" db="EMBL/GenBank/DDBJ databases">
        <title>Phenotypic and genomic properties of Cyclonatronum proteinivorum gen. nov., sp. nov., a haloalkaliphilic bacteroidete from soda lakes possessing Na+-translocating rhodopsin.</title>
        <authorList>
            <person name="Toshchakov S.V."/>
            <person name="Korzhenkov A."/>
            <person name="Samarov N.I."/>
            <person name="Kublanov I.V."/>
            <person name="Muntyan M.S."/>
            <person name="Sorokin D.Y."/>
        </authorList>
    </citation>
    <scope>NUCLEOTIDE SEQUENCE [LARGE SCALE GENOMIC DNA]</scope>
    <source>
        <strain evidence="1 2">Omega</strain>
    </source>
</reference>
<protein>
    <submittedName>
        <fullName evidence="1">Uncharacterized protein</fullName>
    </submittedName>
</protein>
<sequence length="42" mass="5106">MRVRHTPLYPEDCRIDALAVKILIFIGLITDYYPELNYLFRY</sequence>
<keyword evidence="2" id="KW-1185">Reference proteome</keyword>
<accession>A0A345UGA1</accession>
<dbReference type="KEGG" id="cprv:CYPRO_0215"/>
<gene>
    <name evidence="1" type="ORF">CYPRO_0215</name>
</gene>
<organism evidence="1 2">
    <name type="scientific">Cyclonatronum proteinivorum</name>
    <dbReference type="NCBI Taxonomy" id="1457365"/>
    <lineage>
        <taxon>Bacteria</taxon>
        <taxon>Pseudomonadati</taxon>
        <taxon>Balneolota</taxon>
        <taxon>Balneolia</taxon>
        <taxon>Balneolales</taxon>
        <taxon>Cyclonatronaceae</taxon>
        <taxon>Cyclonatronum</taxon>
    </lineage>
</organism>
<dbReference type="Proteomes" id="UP000254808">
    <property type="component" value="Chromosome"/>
</dbReference>
<dbReference type="AlphaFoldDB" id="A0A345UGA1"/>
<name>A0A345UGA1_9BACT</name>
<evidence type="ECO:0000313" key="1">
    <source>
        <dbReference type="EMBL" id="AXI99502.1"/>
    </source>
</evidence>
<evidence type="ECO:0000313" key="2">
    <source>
        <dbReference type="Proteomes" id="UP000254808"/>
    </source>
</evidence>